<dbReference type="GO" id="GO:0005615">
    <property type="term" value="C:extracellular space"/>
    <property type="evidence" value="ECO:0007669"/>
    <property type="project" value="UniProtKB-KW"/>
</dbReference>
<evidence type="ECO:0000256" key="4">
    <source>
        <dbReference type="ARBA" id="ARBA00022514"/>
    </source>
</evidence>
<dbReference type="Pfam" id="PF00229">
    <property type="entry name" value="TNF"/>
    <property type="match status" value="1"/>
</dbReference>
<evidence type="ECO:0000313" key="11">
    <source>
        <dbReference type="EMBL" id="CAD7677607.1"/>
    </source>
</evidence>
<dbReference type="SMART" id="SM00207">
    <property type="entry name" value="TNF"/>
    <property type="match status" value="1"/>
</dbReference>
<dbReference type="PRINTS" id="PR01234">
    <property type="entry name" value="TNECROSISFCT"/>
</dbReference>
<evidence type="ECO:0000256" key="1">
    <source>
        <dbReference type="ARBA" id="ARBA00004606"/>
    </source>
</evidence>
<evidence type="ECO:0000256" key="6">
    <source>
        <dbReference type="ARBA" id="ARBA00023180"/>
    </source>
</evidence>
<dbReference type="EMBL" id="CAJHUB010000680">
    <property type="protein sequence ID" value="CAD7677607.1"/>
    <property type="molecule type" value="Genomic_DNA"/>
</dbReference>
<dbReference type="PRINTS" id="PR01237">
    <property type="entry name" value="TNFC"/>
</dbReference>
<dbReference type="PROSITE" id="PS50049">
    <property type="entry name" value="THD_2"/>
    <property type="match status" value="1"/>
</dbReference>
<comment type="caution">
    <text evidence="11">The sequence shown here is derived from an EMBL/GenBank/DDBJ whole genome shotgun (WGS) entry which is preliminary data.</text>
</comment>
<feature type="transmembrane region" description="Helical" evidence="9">
    <location>
        <begin position="20"/>
        <end position="43"/>
    </location>
</feature>
<comment type="subcellular location">
    <subcellularLocation>
        <location evidence="1">Membrane</location>
        <topology evidence="1">Single-pass type II membrane protein</topology>
    </subcellularLocation>
</comment>
<protein>
    <recommendedName>
        <fullName evidence="3">Lymphotoxin-beta</fullName>
    </recommendedName>
    <alternativeName>
        <fullName evidence="7">Tumor necrosis factor C</fullName>
    </alternativeName>
    <alternativeName>
        <fullName evidence="8">Tumor necrosis factor ligand superfamily member 3</fullName>
    </alternativeName>
</protein>
<dbReference type="PANTHER" id="PTHR11471:SF29">
    <property type="entry name" value="LYMPHOTOXIN-BETA"/>
    <property type="match status" value="1"/>
</dbReference>
<keyword evidence="12" id="KW-1185">Reference proteome</keyword>
<evidence type="ECO:0000256" key="7">
    <source>
        <dbReference type="ARBA" id="ARBA00030168"/>
    </source>
</evidence>
<dbReference type="GO" id="GO:0005886">
    <property type="term" value="C:plasma membrane"/>
    <property type="evidence" value="ECO:0007669"/>
    <property type="project" value="UniProtKB-ARBA"/>
</dbReference>
<name>A0A811YQT9_NYCPR</name>
<keyword evidence="5 9" id="KW-0472">Membrane</keyword>
<evidence type="ECO:0000256" key="5">
    <source>
        <dbReference type="ARBA" id="ARBA00023136"/>
    </source>
</evidence>
<evidence type="ECO:0000256" key="2">
    <source>
        <dbReference type="ARBA" id="ARBA00008670"/>
    </source>
</evidence>
<proteinExistence type="inferred from homology"/>
<dbReference type="GO" id="GO:0006955">
    <property type="term" value="P:immune response"/>
    <property type="evidence" value="ECO:0007669"/>
    <property type="project" value="InterPro"/>
</dbReference>
<evidence type="ECO:0000256" key="8">
    <source>
        <dbReference type="ARBA" id="ARBA00033262"/>
    </source>
</evidence>
<dbReference type="AlphaFoldDB" id="A0A811YQT9"/>
<feature type="domain" description="THD" evidence="10">
    <location>
        <begin position="91"/>
        <end position="246"/>
    </location>
</feature>
<gene>
    <name evidence="11" type="ORF">NYPRO_LOCUS10405</name>
</gene>
<keyword evidence="6" id="KW-0325">Glycoprotein</keyword>
<accession>A0A811YQT9</accession>
<dbReference type="InterPro" id="IPR006053">
    <property type="entry name" value="TNF"/>
</dbReference>
<dbReference type="InterPro" id="IPR021184">
    <property type="entry name" value="TNF_CS"/>
</dbReference>
<dbReference type="SUPFAM" id="SSF49842">
    <property type="entry name" value="TNF-like"/>
    <property type="match status" value="1"/>
</dbReference>
<dbReference type="GO" id="GO:0005164">
    <property type="term" value="F:tumor necrosis factor receptor binding"/>
    <property type="evidence" value="ECO:0007669"/>
    <property type="project" value="InterPro"/>
</dbReference>
<dbReference type="InterPro" id="IPR006052">
    <property type="entry name" value="TNF_dom"/>
</dbReference>
<dbReference type="PROSITE" id="PS00251">
    <property type="entry name" value="THD_1"/>
    <property type="match status" value="1"/>
</dbReference>
<keyword evidence="9" id="KW-1133">Transmembrane helix</keyword>
<keyword evidence="4" id="KW-0202">Cytokine</keyword>
<evidence type="ECO:0000259" key="10">
    <source>
        <dbReference type="PROSITE" id="PS50049"/>
    </source>
</evidence>
<keyword evidence="9" id="KW-0812">Transmembrane</keyword>
<dbReference type="Gene3D" id="2.60.120.40">
    <property type="match status" value="1"/>
</dbReference>
<dbReference type="Proteomes" id="UP000645828">
    <property type="component" value="Unassembled WGS sequence"/>
</dbReference>
<dbReference type="InterPro" id="IPR002961">
    <property type="entry name" value="TNF_C"/>
</dbReference>
<sequence>MGALWLEGWGRRPQGKGCLLLAVAGATSLVTLLLAVPITVLAVRALVPQEPGGGLVTRTADPGMQAQVQQRLGSQELPEEETEADFSSRLPAAHLIGAWTKGQGLGWEAKKEEAFLRSGTLFSGAEGLALPRDGLYYLYCHVGYRGRAPPAGRGPPDPPVTLRSRLLRAGGAYGPGSPELLLEGAETVTPAPGPARAREYGPLWYTSVGFGGLVQLRRGERVYVNISHPDMVDYRRGKTFFGAVMVG</sequence>
<dbReference type="FunFam" id="2.60.120.40:FF:000030">
    <property type="entry name" value="Lymphotoxin-beta"/>
    <property type="match status" value="1"/>
</dbReference>
<dbReference type="InterPro" id="IPR008983">
    <property type="entry name" value="Tumour_necrosis_fac-like_dom"/>
</dbReference>
<comment type="similarity">
    <text evidence="2">Belongs to the tumor necrosis factor family.</text>
</comment>
<evidence type="ECO:0000256" key="9">
    <source>
        <dbReference type="SAM" id="Phobius"/>
    </source>
</evidence>
<evidence type="ECO:0000313" key="12">
    <source>
        <dbReference type="Proteomes" id="UP000645828"/>
    </source>
</evidence>
<evidence type="ECO:0000256" key="3">
    <source>
        <dbReference type="ARBA" id="ARBA00017745"/>
    </source>
</evidence>
<reference evidence="11" key="1">
    <citation type="submission" date="2020-12" db="EMBL/GenBank/DDBJ databases">
        <authorList>
            <consortium name="Molecular Ecology Group"/>
        </authorList>
    </citation>
    <scope>NUCLEOTIDE SEQUENCE</scope>
    <source>
        <strain evidence="11">TBG_1078</strain>
    </source>
</reference>
<dbReference type="GO" id="GO:0005125">
    <property type="term" value="F:cytokine activity"/>
    <property type="evidence" value="ECO:0007669"/>
    <property type="project" value="UniProtKB-KW"/>
</dbReference>
<dbReference type="CDD" id="cd00184">
    <property type="entry name" value="TNF"/>
    <property type="match status" value="1"/>
</dbReference>
<dbReference type="PANTHER" id="PTHR11471">
    <property type="entry name" value="TUMOR NECROSIS FACTOR FAMILY MEMBER"/>
    <property type="match status" value="1"/>
</dbReference>
<organism evidence="11 12">
    <name type="scientific">Nyctereutes procyonoides</name>
    <name type="common">Raccoon dog</name>
    <name type="synonym">Canis procyonoides</name>
    <dbReference type="NCBI Taxonomy" id="34880"/>
    <lineage>
        <taxon>Eukaryota</taxon>
        <taxon>Metazoa</taxon>
        <taxon>Chordata</taxon>
        <taxon>Craniata</taxon>
        <taxon>Vertebrata</taxon>
        <taxon>Euteleostomi</taxon>
        <taxon>Mammalia</taxon>
        <taxon>Eutheria</taxon>
        <taxon>Laurasiatheria</taxon>
        <taxon>Carnivora</taxon>
        <taxon>Caniformia</taxon>
        <taxon>Canidae</taxon>
        <taxon>Nyctereutes</taxon>
    </lineage>
</organism>